<dbReference type="InterPro" id="IPR036812">
    <property type="entry name" value="NAD(P)_OxRdtase_dom_sf"/>
</dbReference>
<dbReference type="EMBL" id="JASEJX010000012">
    <property type="protein sequence ID" value="KAK4518421.1"/>
    <property type="molecule type" value="Genomic_DNA"/>
</dbReference>
<dbReference type="PANTHER" id="PTHR43827">
    <property type="entry name" value="2,5-DIKETO-D-GLUCONIC ACID REDUCTASE"/>
    <property type="match status" value="1"/>
</dbReference>
<accession>A0AAN7I2G6</accession>
<keyword evidence="6" id="KW-1185">Reference proteome</keyword>
<reference evidence="5 6" key="1">
    <citation type="submission" date="2022-11" db="EMBL/GenBank/DDBJ databases">
        <title>Mucor velutinosus strain NIH1002 WGS.</title>
        <authorList>
            <person name="Subramanian P."/>
            <person name="Mullikin J.C."/>
            <person name="Segre J.A."/>
            <person name="Zelazny A.M."/>
        </authorList>
    </citation>
    <scope>NUCLEOTIDE SEQUENCE [LARGE SCALE GENOMIC DNA]</scope>
    <source>
        <strain evidence="5 6">NIH1002</strain>
    </source>
</reference>
<dbReference type="PANTHER" id="PTHR43827:SF3">
    <property type="entry name" value="NADP-DEPENDENT OXIDOREDUCTASE DOMAIN-CONTAINING PROTEIN"/>
    <property type="match status" value="1"/>
</dbReference>
<evidence type="ECO:0000259" key="4">
    <source>
        <dbReference type="Pfam" id="PF00248"/>
    </source>
</evidence>
<evidence type="ECO:0000256" key="3">
    <source>
        <dbReference type="ARBA" id="ARBA00023002"/>
    </source>
</evidence>
<dbReference type="AlphaFoldDB" id="A0AAN7I2G6"/>
<evidence type="ECO:0000313" key="6">
    <source>
        <dbReference type="Proteomes" id="UP001304243"/>
    </source>
</evidence>
<protein>
    <recommendedName>
        <fullName evidence="4">NADP-dependent oxidoreductase domain-containing protein</fullName>
    </recommendedName>
</protein>
<keyword evidence="3" id="KW-0560">Oxidoreductase</keyword>
<dbReference type="InterPro" id="IPR023210">
    <property type="entry name" value="NADP_OxRdtase_dom"/>
</dbReference>
<name>A0AAN7I2G6_9FUNG</name>
<dbReference type="Pfam" id="PF00248">
    <property type="entry name" value="Aldo_ket_red"/>
    <property type="match status" value="1"/>
</dbReference>
<keyword evidence="2" id="KW-0521">NADP</keyword>
<dbReference type="GO" id="GO:0016616">
    <property type="term" value="F:oxidoreductase activity, acting on the CH-OH group of donors, NAD or NADP as acceptor"/>
    <property type="evidence" value="ECO:0007669"/>
    <property type="project" value="UniProtKB-ARBA"/>
</dbReference>
<evidence type="ECO:0000313" key="5">
    <source>
        <dbReference type="EMBL" id="KAK4518421.1"/>
    </source>
</evidence>
<comment type="caution">
    <text evidence="5">The sequence shown here is derived from an EMBL/GenBank/DDBJ whole genome shotgun (WGS) entry which is preliminary data.</text>
</comment>
<dbReference type="InterPro" id="IPR020471">
    <property type="entry name" value="AKR"/>
</dbReference>
<organism evidence="5 6">
    <name type="scientific">Mucor velutinosus</name>
    <dbReference type="NCBI Taxonomy" id="708070"/>
    <lineage>
        <taxon>Eukaryota</taxon>
        <taxon>Fungi</taxon>
        <taxon>Fungi incertae sedis</taxon>
        <taxon>Mucoromycota</taxon>
        <taxon>Mucoromycotina</taxon>
        <taxon>Mucoromycetes</taxon>
        <taxon>Mucorales</taxon>
        <taxon>Mucorineae</taxon>
        <taxon>Mucoraceae</taxon>
        <taxon>Mucor</taxon>
    </lineage>
</organism>
<dbReference type="RefSeq" id="XP_064685087.1">
    <property type="nucleotide sequence ID" value="XM_064827885.1"/>
</dbReference>
<dbReference type="Proteomes" id="UP001304243">
    <property type="component" value="Unassembled WGS sequence"/>
</dbReference>
<evidence type="ECO:0000256" key="2">
    <source>
        <dbReference type="ARBA" id="ARBA00022857"/>
    </source>
</evidence>
<feature type="domain" description="NADP-dependent oxidoreductase" evidence="4">
    <location>
        <begin position="24"/>
        <end position="74"/>
    </location>
</feature>
<dbReference type="Gene3D" id="3.20.20.100">
    <property type="entry name" value="NADP-dependent oxidoreductase domain"/>
    <property type="match status" value="1"/>
</dbReference>
<proteinExistence type="inferred from homology"/>
<comment type="similarity">
    <text evidence="1">Belongs to the aldo/keto reductase family.</text>
</comment>
<evidence type="ECO:0000256" key="1">
    <source>
        <dbReference type="ARBA" id="ARBA00007905"/>
    </source>
</evidence>
<dbReference type="GeneID" id="89952324"/>
<gene>
    <name evidence="5" type="ORF">ATC70_008638</name>
</gene>
<sequence length="76" mass="8822">MYYLIAQQRLQLPLNRLGYNGNCSGTTEVYKAIKFVLAEGYRHIDTAYIYNTEEAIETAIKEINVKREDLFVTTEL</sequence>
<dbReference type="SUPFAM" id="SSF51430">
    <property type="entry name" value="NAD(P)-linked oxidoreductase"/>
    <property type="match status" value="1"/>
</dbReference>